<feature type="domain" description="BAP29/BAP31 transmembrane" evidence="2">
    <location>
        <begin position="10"/>
        <end position="122"/>
    </location>
</feature>
<dbReference type="AlphaFoldDB" id="A0AAD2D4Z5"/>
<proteinExistence type="predicted"/>
<gene>
    <name evidence="3" type="ORF">ECRASSUSDP1_LOCUS22803</name>
</gene>
<organism evidence="3 4">
    <name type="scientific">Euplotes crassus</name>
    <dbReference type="NCBI Taxonomy" id="5936"/>
    <lineage>
        <taxon>Eukaryota</taxon>
        <taxon>Sar</taxon>
        <taxon>Alveolata</taxon>
        <taxon>Ciliophora</taxon>
        <taxon>Intramacronucleata</taxon>
        <taxon>Spirotrichea</taxon>
        <taxon>Hypotrichia</taxon>
        <taxon>Euplotida</taxon>
        <taxon>Euplotidae</taxon>
        <taxon>Moneuplotes</taxon>
    </lineage>
</organism>
<keyword evidence="1" id="KW-0812">Transmembrane</keyword>
<dbReference type="InterPro" id="IPR040463">
    <property type="entry name" value="BAP29/BAP31_N"/>
</dbReference>
<keyword evidence="4" id="KW-1185">Reference proteome</keyword>
<sequence length="148" mass="17302">MGFTVQGFLALYLIPFSMVLTMLMILPFPRFIKKVAFSLVELRIKKISKIKIGVMYCILCGAICLFDLITYIQFEESKMSDIERKEAEEHCLDLKNCNIMANMQNRKFRNLLIFGLGFLISVMNFILASRNRKIFALEDERDELKKKQ</sequence>
<feature type="transmembrane region" description="Helical" evidence="1">
    <location>
        <begin position="12"/>
        <end position="32"/>
    </location>
</feature>
<feature type="transmembrane region" description="Helical" evidence="1">
    <location>
        <begin position="53"/>
        <end position="74"/>
    </location>
</feature>
<evidence type="ECO:0000313" key="3">
    <source>
        <dbReference type="EMBL" id="CAI2381349.1"/>
    </source>
</evidence>
<name>A0AAD2D4Z5_EUPCR</name>
<accession>A0AAD2D4Z5</accession>
<keyword evidence="1" id="KW-0472">Membrane</keyword>
<dbReference type="Proteomes" id="UP001295684">
    <property type="component" value="Unassembled WGS sequence"/>
</dbReference>
<dbReference type="Pfam" id="PF05529">
    <property type="entry name" value="Bap31"/>
    <property type="match status" value="1"/>
</dbReference>
<reference evidence="3" key="1">
    <citation type="submission" date="2023-07" db="EMBL/GenBank/DDBJ databases">
        <authorList>
            <consortium name="AG Swart"/>
            <person name="Singh M."/>
            <person name="Singh A."/>
            <person name="Seah K."/>
            <person name="Emmerich C."/>
        </authorList>
    </citation>
    <scope>NUCLEOTIDE SEQUENCE</scope>
    <source>
        <strain evidence="3">DP1</strain>
    </source>
</reference>
<dbReference type="EMBL" id="CAMPGE010023403">
    <property type="protein sequence ID" value="CAI2381349.1"/>
    <property type="molecule type" value="Genomic_DNA"/>
</dbReference>
<comment type="caution">
    <text evidence="3">The sequence shown here is derived from an EMBL/GenBank/DDBJ whole genome shotgun (WGS) entry which is preliminary data.</text>
</comment>
<evidence type="ECO:0000313" key="4">
    <source>
        <dbReference type="Proteomes" id="UP001295684"/>
    </source>
</evidence>
<evidence type="ECO:0000259" key="2">
    <source>
        <dbReference type="Pfam" id="PF05529"/>
    </source>
</evidence>
<keyword evidence="1" id="KW-1133">Transmembrane helix</keyword>
<evidence type="ECO:0000256" key="1">
    <source>
        <dbReference type="SAM" id="Phobius"/>
    </source>
</evidence>
<feature type="transmembrane region" description="Helical" evidence="1">
    <location>
        <begin position="108"/>
        <end position="127"/>
    </location>
</feature>
<protein>
    <recommendedName>
        <fullName evidence="2">BAP29/BAP31 transmembrane domain-containing protein</fullName>
    </recommendedName>
</protein>